<evidence type="ECO:0000313" key="3">
    <source>
        <dbReference type="EMBL" id="HGE77710.1"/>
    </source>
</evidence>
<dbReference type="Pfam" id="PF02638">
    <property type="entry name" value="GHL10"/>
    <property type="match status" value="1"/>
</dbReference>
<feature type="domain" description="Glycosyl hydrolase-like 10" evidence="2">
    <location>
        <begin position="34"/>
        <end position="286"/>
    </location>
</feature>
<protein>
    <recommendedName>
        <fullName evidence="2">Glycosyl hydrolase-like 10 domain-containing protein</fullName>
    </recommendedName>
</protein>
<name>A0A7V3VU67_UNCW3</name>
<dbReference type="Gene3D" id="3.20.20.80">
    <property type="entry name" value="Glycosidases"/>
    <property type="match status" value="1"/>
</dbReference>
<comment type="caution">
    <text evidence="3">The sequence shown here is derived from an EMBL/GenBank/DDBJ whole genome shotgun (WGS) entry which is preliminary data.</text>
</comment>
<proteinExistence type="predicted"/>
<evidence type="ECO:0000256" key="1">
    <source>
        <dbReference type="ARBA" id="ARBA00022729"/>
    </source>
</evidence>
<dbReference type="PANTHER" id="PTHR43405:SF1">
    <property type="entry name" value="GLYCOSYL HYDROLASE DIGH"/>
    <property type="match status" value="1"/>
</dbReference>
<reference evidence="3" key="1">
    <citation type="journal article" date="2020" name="mSystems">
        <title>Genome- and Community-Level Interaction Insights into Carbon Utilization and Element Cycling Functions of Hydrothermarchaeota in Hydrothermal Sediment.</title>
        <authorList>
            <person name="Zhou Z."/>
            <person name="Liu Y."/>
            <person name="Xu W."/>
            <person name="Pan J."/>
            <person name="Luo Z.H."/>
            <person name="Li M."/>
        </authorList>
    </citation>
    <scope>NUCLEOTIDE SEQUENCE [LARGE SCALE GENOMIC DNA]</scope>
    <source>
        <strain evidence="3">SpSt-961</strain>
    </source>
</reference>
<dbReference type="PANTHER" id="PTHR43405">
    <property type="entry name" value="GLYCOSYL HYDROLASE DIGH"/>
    <property type="match status" value="1"/>
</dbReference>
<dbReference type="InterPro" id="IPR052177">
    <property type="entry name" value="Divisome_Glycosyl_Hydrolase"/>
</dbReference>
<accession>A0A7V3VU67</accession>
<sequence length="351" mass="41928">MFLLIFIINISQIKGIWIPRWSLVDGKGIFGIIDNRFNHIFLQIFGNGEAYYPSGFLPSRIKDDKWLNDFLKEAHQRGIRVSAWINTFYFWGYSPFSDDKRHPINFAPDWFVVDREQRSIINYSPEELKRLEIEGYYLSPANRSVRLYLLKVIEEIITKYDFDGIHLDYIRYPKEDFIYDIHLRTKFQRRYYYDPLKIGDDSLKIGYEGIDDLNRKWWNFVNDDLTEFVREVKIKVKSIKPECLISTAVKPDFVVARNEFYQDWLTWVNNDYIDFVCLMAYTNNIEGIINKTMHSVNNLKKVAIGVGIYNLSPETIRRQISLITQRPFLGFVYFSYNELKKNRIYLDLLPE</sequence>
<dbReference type="AlphaFoldDB" id="A0A7V3VU67"/>
<dbReference type="EMBL" id="DTOZ01000049">
    <property type="protein sequence ID" value="HGE77710.1"/>
    <property type="molecule type" value="Genomic_DNA"/>
</dbReference>
<dbReference type="InterPro" id="IPR017853">
    <property type="entry name" value="GH"/>
</dbReference>
<dbReference type="SUPFAM" id="SSF51445">
    <property type="entry name" value="(Trans)glycosidases"/>
    <property type="match status" value="1"/>
</dbReference>
<keyword evidence="1" id="KW-0732">Signal</keyword>
<gene>
    <name evidence="3" type="ORF">ENX68_01755</name>
</gene>
<dbReference type="InterPro" id="IPR003790">
    <property type="entry name" value="GHL10"/>
</dbReference>
<evidence type="ECO:0000259" key="2">
    <source>
        <dbReference type="Pfam" id="PF02638"/>
    </source>
</evidence>
<organism evidence="3">
    <name type="scientific">candidate division WOR-3 bacterium</name>
    <dbReference type="NCBI Taxonomy" id="2052148"/>
    <lineage>
        <taxon>Bacteria</taxon>
        <taxon>Bacteria division WOR-3</taxon>
    </lineage>
</organism>